<dbReference type="Gene3D" id="1.20.120.1770">
    <property type="match status" value="1"/>
</dbReference>
<dbReference type="PROSITE" id="PS50836">
    <property type="entry name" value="DOMON"/>
    <property type="match status" value="1"/>
</dbReference>
<keyword evidence="17" id="KW-1185">Reference proteome</keyword>
<comment type="cofactor">
    <cofactor evidence="8">
        <name>heme b</name>
        <dbReference type="ChEBI" id="CHEBI:60344"/>
    </cofactor>
    <text evidence="8">Binds 2 heme b groups non-covalently.</text>
</comment>
<dbReference type="InterPro" id="IPR005018">
    <property type="entry name" value="DOMON_domain"/>
</dbReference>
<evidence type="ECO:0000259" key="13">
    <source>
        <dbReference type="PROSITE" id="PS50836"/>
    </source>
</evidence>
<keyword evidence="2 8" id="KW-0813">Transport</keyword>
<feature type="chain" id="PRO_5042333793" description="Cytochrome b561 and DOMON domain-containing protein" evidence="12">
    <location>
        <begin position="31"/>
        <end position="414"/>
    </location>
</feature>
<evidence type="ECO:0000256" key="9">
    <source>
        <dbReference type="PIRSR" id="PIRSR037471-1"/>
    </source>
</evidence>
<dbReference type="EMBL" id="LVLJ01001470">
    <property type="protein sequence ID" value="OAE29341.1"/>
    <property type="molecule type" value="Genomic_DNA"/>
</dbReference>
<evidence type="ECO:0000313" key="16">
    <source>
        <dbReference type="EMBL" id="OAE29341.1"/>
    </source>
</evidence>
<evidence type="ECO:0000256" key="8">
    <source>
        <dbReference type="PIRNR" id="PIRNR037471"/>
    </source>
</evidence>
<feature type="binding site" description="axial binding residue" evidence="9">
    <location>
        <position position="215"/>
    </location>
    <ligand>
        <name>heme b</name>
        <dbReference type="ChEBI" id="CHEBI:60344"/>
        <label>1</label>
    </ligand>
    <ligandPart>
        <name>Fe</name>
        <dbReference type="ChEBI" id="CHEBI:18248"/>
    </ligandPart>
</feature>
<dbReference type="GO" id="GO:0016020">
    <property type="term" value="C:membrane"/>
    <property type="evidence" value="ECO:0007669"/>
    <property type="project" value="UniProtKB-SubCell"/>
</dbReference>
<feature type="domain" description="Cytochrome b561" evidence="14">
    <location>
        <begin position="177"/>
        <end position="374"/>
    </location>
</feature>
<evidence type="ECO:0000259" key="14">
    <source>
        <dbReference type="PROSITE" id="PS50939"/>
    </source>
</evidence>
<feature type="region of interest" description="Disordered" evidence="10">
    <location>
        <begin position="386"/>
        <end position="414"/>
    </location>
</feature>
<keyword evidence="3 11" id="KW-0812">Transmembrane</keyword>
<dbReference type="InterPro" id="IPR017214">
    <property type="entry name" value="UCP037471"/>
</dbReference>
<gene>
    <name evidence="16" type="ORF">AXG93_4831s1000</name>
    <name evidence="15" type="ORF">Mp_3g04620</name>
</gene>
<dbReference type="PANTHER" id="PTHR23130">
    <property type="entry name" value="CYTOCHROME B561 AND DOMON DOMAIN-CONTAINING PROTEIN"/>
    <property type="match status" value="1"/>
</dbReference>
<dbReference type="Pfam" id="PF04526">
    <property type="entry name" value="DUF568"/>
    <property type="match status" value="1"/>
</dbReference>
<evidence type="ECO:0000313" key="17">
    <source>
        <dbReference type="Proteomes" id="UP000077202"/>
    </source>
</evidence>
<evidence type="ECO:0000313" key="15">
    <source>
        <dbReference type="EMBL" id="BBN04439.1"/>
    </source>
</evidence>
<dbReference type="Proteomes" id="UP001162541">
    <property type="component" value="Chromosome 3"/>
</dbReference>
<evidence type="ECO:0000256" key="10">
    <source>
        <dbReference type="SAM" id="MobiDB-lite"/>
    </source>
</evidence>
<reference evidence="16 17" key="1">
    <citation type="submission" date="2016-03" db="EMBL/GenBank/DDBJ databases">
        <title>Mechanisms controlling the formation of the plant cell surface in tip-growing cells are functionally conserved among land plants.</title>
        <authorList>
            <person name="Honkanen S."/>
            <person name="Jones V.A."/>
            <person name="Morieri G."/>
            <person name="Champion C."/>
            <person name="Hetherington A.J."/>
            <person name="Kelly S."/>
            <person name="Saint-Marcoux D."/>
            <person name="Proust H."/>
            <person name="Prescott H."/>
            <person name="Dolan L."/>
        </authorList>
    </citation>
    <scope>NUCLEOTIDE SEQUENCE [LARGE SCALE GENOMIC DNA]</scope>
    <source>
        <strain evidence="17">cv. Tak-1 and cv. Tak-2</strain>
        <tissue evidence="16">Whole gametophyte</tissue>
    </source>
</reference>
<reference evidence="15" key="2">
    <citation type="journal article" date="2019" name="Curr. Biol.">
        <title>Chromatin organization in early land plants reveals an ancestral association between H3K27me3, transposons, and constitutive heterochromatin.</title>
        <authorList>
            <person name="Montgomery S.A."/>
            <person name="Tanizawa Y."/>
            <person name="Galik B."/>
            <person name="Wang N."/>
            <person name="Ito T."/>
            <person name="Mochizuki T."/>
            <person name="Akimcheva S."/>
            <person name="Bowman J."/>
            <person name="Cognat V."/>
            <person name="Drouard L."/>
            <person name="Ekker H."/>
            <person name="Houng S."/>
            <person name="Kohchi T."/>
            <person name="Lin S."/>
            <person name="Liu L.D."/>
            <person name="Nakamura Y."/>
            <person name="Valeeva L.R."/>
            <person name="Shakirov E.V."/>
            <person name="Shippen D.E."/>
            <person name="Wei W."/>
            <person name="Yagura M."/>
            <person name="Yamaoka S."/>
            <person name="Yamato K.T."/>
            <person name="Liu C."/>
            <person name="Berger F."/>
        </authorList>
    </citation>
    <scope>NUCLEOTIDE SEQUENCE [LARGE SCALE GENOMIC DNA]</scope>
    <source>
        <strain evidence="15">Tak-1</strain>
    </source>
</reference>
<evidence type="ECO:0000256" key="3">
    <source>
        <dbReference type="ARBA" id="ARBA00022692"/>
    </source>
</evidence>
<dbReference type="AlphaFoldDB" id="A0A176W9U2"/>
<feature type="transmembrane region" description="Helical" evidence="11">
    <location>
        <begin position="350"/>
        <end position="375"/>
    </location>
</feature>
<dbReference type="CDD" id="cd08760">
    <property type="entry name" value="Cyt_b561_FRRS1_like"/>
    <property type="match status" value="1"/>
</dbReference>
<keyword evidence="7 8" id="KW-0472">Membrane</keyword>
<organism evidence="16 17">
    <name type="scientific">Marchantia polymorpha subsp. ruderalis</name>
    <dbReference type="NCBI Taxonomy" id="1480154"/>
    <lineage>
        <taxon>Eukaryota</taxon>
        <taxon>Viridiplantae</taxon>
        <taxon>Streptophyta</taxon>
        <taxon>Embryophyta</taxon>
        <taxon>Marchantiophyta</taxon>
        <taxon>Marchantiopsida</taxon>
        <taxon>Marchantiidae</taxon>
        <taxon>Marchantiales</taxon>
        <taxon>Marchantiaceae</taxon>
        <taxon>Marchantia</taxon>
    </lineage>
</organism>
<keyword evidence="4 12" id="KW-0732">Signal</keyword>
<evidence type="ECO:0000256" key="7">
    <source>
        <dbReference type="ARBA" id="ARBA00023136"/>
    </source>
</evidence>
<comment type="subcellular location">
    <subcellularLocation>
        <location evidence="1">Membrane</location>
    </subcellularLocation>
</comment>
<protein>
    <recommendedName>
        <fullName evidence="8">Cytochrome b561 and DOMON domain-containing protein</fullName>
    </recommendedName>
</protein>
<feature type="transmembrane region" description="Helical" evidence="11">
    <location>
        <begin position="315"/>
        <end position="335"/>
    </location>
</feature>
<dbReference type="InterPro" id="IPR045265">
    <property type="entry name" value="AIR12_DOMON"/>
</dbReference>
<proteinExistence type="predicted"/>
<accession>A0A176W9U2</accession>
<evidence type="ECO:0000313" key="18">
    <source>
        <dbReference type="Proteomes" id="UP001162541"/>
    </source>
</evidence>
<feature type="transmembrane region" description="Helical" evidence="11">
    <location>
        <begin position="216"/>
        <end position="234"/>
    </location>
</feature>
<evidence type="ECO:0000256" key="5">
    <source>
        <dbReference type="ARBA" id="ARBA00022982"/>
    </source>
</evidence>
<dbReference type="Proteomes" id="UP000077202">
    <property type="component" value="Unassembled WGS sequence"/>
</dbReference>
<dbReference type="PROSITE" id="PS50939">
    <property type="entry name" value="CYTOCHROME_B561"/>
    <property type="match status" value="1"/>
</dbReference>
<feature type="binding site" description="axial binding residue" evidence="9">
    <location>
        <position position="251"/>
    </location>
    <ligand>
        <name>heme b</name>
        <dbReference type="ChEBI" id="CHEBI:60344"/>
        <label>1</label>
    </ligand>
    <ligandPart>
        <name>Fe</name>
        <dbReference type="ChEBI" id="CHEBI:18248"/>
    </ligandPart>
</feature>
<keyword evidence="6 11" id="KW-1133">Transmembrane helix</keyword>
<name>A0A176W9U2_MARPO</name>
<feature type="binding site" description="axial binding residue" evidence="9">
    <location>
        <position position="283"/>
    </location>
    <ligand>
        <name>heme b</name>
        <dbReference type="ChEBI" id="CHEBI:60344"/>
        <label>1</label>
    </ligand>
    <ligandPart>
        <name>Fe</name>
        <dbReference type="ChEBI" id="CHEBI:18248"/>
    </ligandPart>
</feature>
<keyword evidence="9" id="KW-0408">Iron</keyword>
<evidence type="ECO:0000256" key="6">
    <source>
        <dbReference type="ARBA" id="ARBA00022989"/>
    </source>
</evidence>
<evidence type="ECO:0000256" key="4">
    <source>
        <dbReference type="ARBA" id="ARBA00022729"/>
    </source>
</evidence>
<evidence type="ECO:0000256" key="1">
    <source>
        <dbReference type="ARBA" id="ARBA00004370"/>
    </source>
</evidence>
<feature type="transmembrane region" description="Helical" evidence="11">
    <location>
        <begin position="246"/>
        <end position="266"/>
    </location>
</feature>
<feature type="domain" description="DOMON" evidence="13">
    <location>
        <begin position="57"/>
        <end position="170"/>
    </location>
</feature>
<keyword evidence="5 8" id="KW-0249">Electron transport</keyword>
<evidence type="ECO:0000256" key="2">
    <source>
        <dbReference type="ARBA" id="ARBA00022448"/>
    </source>
</evidence>
<dbReference type="PANTHER" id="PTHR23130:SF199">
    <property type="entry name" value="CYTOCHROME B561 AND DOMON DOMAIN-CONTAINING PROTEIN"/>
    <property type="match status" value="1"/>
</dbReference>
<dbReference type="GO" id="GO:0046872">
    <property type="term" value="F:metal ion binding"/>
    <property type="evidence" value="ECO:0007669"/>
    <property type="project" value="UniProtKB-KW"/>
</dbReference>
<dbReference type="SMART" id="SM00665">
    <property type="entry name" value="B561"/>
    <property type="match status" value="1"/>
</dbReference>
<reference evidence="18" key="3">
    <citation type="journal article" date="2020" name="Curr. Biol.">
        <title>Chromatin organization in early land plants reveals an ancestral association between H3K27me3, transposons, and constitutive heterochromatin.</title>
        <authorList>
            <person name="Montgomery S.A."/>
            <person name="Tanizawa Y."/>
            <person name="Galik B."/>
            <person name="Wang N."/>
            <person name="Ito T."/>
            <person name="Mochizuki T."/>
            <person name="Akimcheva S."/>
            <person name="Bowman J.L."/>
            <person name="Cognat V."/>
            <person name="Marechal-Drouard L."/>
            <person name="Ekker H."/>
            <person name="Hong S.F."/>
            <person name="Kohchi T."/>
            <person name="Lin S.S."/>
            <person name="Liu L.D."/>
            <person name="Nakamura Y."/>
            <person name="Valeeva L.R."/>
            <person name="Shakirov E.V."/>
            <person name="Shippen D.E."/>
            <person name="Wei W.L."/>
            <person name="Yagura M."/>
            <person name="Yamaoka S."/>
            <person name="Yamato K.T."/>
            <person name="Liu C."/>
            <person name="Berger F."/>
        </authorList>
    </citation>
    <scope>NUCLEOTIDE SEQUENCE [LARGE SCALE GENOMIC DNA]</scope>
    <source>
        <strain evidence="18">Tak-1</strain>
    </source>
</reference>
<dbReference type="EMBL" id="AP019868">
    <property type="protein sequence ID" value="BBN04439.1"/>
    <property type="molecule type" value="Genomic_DNA"/>
</dbReference>
<dbReference type="InterPro" id="IPR006593">
    <property type="entry name" value="Cyt_b561/ferric_Rdtase_TM"/>
</dbReference>
<feature type="binding site" description="axial binding residue" evidence="9">
    <location>
        <position position="319"/>
    </location>
    <ligand>
        <name>heme b</name>
        <dbReference type="ChEBI" id="CHEBI:60344"/>
        <label>1</label>
    </ligand>
    <ligandPart>
        <name>Fe</name>
        <dbReference type="ChEBI" id="CHEBI:18248"/>
    </ligandPart>
</feature>
<sequence>MAHSRRLAPVPVLALVAALTLFSWAEVVLAQGCNSTILKSTSGQPKSFQQCLGLPKLGSSLSWNYDPSTFEFDFEFHAVLSSASGWAGWGFNPTGELMTGGSALIAFNGANGTNLLPYKLIGSPTPPSAIDMVVLPNSMNVTIIGLNVTFSAKLQLTKDQTTLNQLWNYGSSVSGYSPGPHSLTGDNAASYGKLDVTTGTVTASEIPNKTLKDNHGIVNALAWGFMFPLGVMAARYMRPFKIFDPLWFYVHVGCQVSAYILGVVGWGMGLKLGTLTSVDHDKHKNLGIALFTLATLQLTALGLRPNLDNKYRKYWNVYHHTIGFTLIILSIINVFEGIEILAPAKGWKTAYVVILITLAVIALILEIGTWSAWYFKKTRIPSDKLGEEGRANGSRPPVYGEDNGNQQWVREPQL</sequence>
<feature type="signal peptide" evidence="12">
    <location>
        <begin position="1"/>
        <end position="30"/>
    </location>
</feature>
<evidence type="ECO:0000256" key="11">
    <source>
        <dbReference type="SAM" id="Phobius"/>
    </source>
</evidence>
<dbReference type="PIRSF" id="PIRSF037471">
    <property type="entry name" value="UCP037471"/>
    <property type="match status" value="1"/>
</dbReference>
<evidence type="ECO:0000256" key="12">
    <source>
        <dbReference type="SAM" id="SignalP"/>
    </source>
</evidence>
<feature type="transmembrane region" description="Helical" evidence="11">
    <location>
        <begin position="286"/>
        <end position="303"/>
    </location>
</feature>
<keyword evidence="9" id="KW-0479">Metal-binding</keyword>
<dbReference type="Pfam" id="PF03188">
    <property type="entry name" value="Cytochrom_B561"/>
    <property type="match status" value="1"/>
</dbReference>